<protein>
    <submittedName>
        <fullName evidence="8">Asparagine N-glycosylation enzyme membrane subunit Stt3</fullName>
    </submittedName>
</protein>
<organism evidence="8 9">
    <name type="scientific">Herbiconiux flava</name>
    <dbReference type="NCBI Taxonomy" id="881268"/>
    <lineage>
        <taxon>Bacteria</taxon>
        <taxon>Bacillati</taxon>
        <taxon>Actinomycetota</taxon>
        <taxon>Actinomycetes</taxon>
        <taxon>Micrococcales</taxon>
        <taxon>Microbacteriaceae</taxon>
        <taxon>Herbiconiux</taxon>
    </lineage>
</organism>
<dbReference type="EMBL" id="JACCBM010000001">
    <property type="protein sequence ID" value="NYD68860.1"/>
    <property type="molecule type" value="Genomic_DNA"/>
</dbReference>
<keyword evidence="4 6" id="KW-1133">Transmembrane helix</keyword>
<evidence type="ECO:0000256" key="5">
    <source>
        <dbReference type="ARBA" id="ARBA00023136"/>
    </source>
</evidence>
<dbReference type="GO" id="GO:0005886">
    <property type="term" value="C:plasma membrane"/>
    <property type="evidence" value="ECO:0007669"/>
    <property type="project" value="UniProtKB-SubCell"/>
</dbReference>
<evidence type="ECO:0000259" key="7">
    <source>
        <dbReference type="Pfam" id="PF13396"/>
    </source>
</evidence>
<evidence type="ECO:0000313" key="8">
    <source>
        <dbReference type="EMBL" id="NYD68860.1"/>
    </source>
</evidence>
<evidence type="ECO:0000256" key="6">
    <source>
        <dbReference type="SAM" id="Phobius"/>
    </source>
</evidence>
<dbReference type="Pfam" id="PF13396">
    <property type="entry name" value="PLDc_N"/>
    <property type="match status" value="1"/>
</dbReference>
<evidence type="ECO:0000256" key="3">
    <source>
        <dbReference type="ARBA" id="ARBA00022692"/>
    </source>
</evidence>
<gene>
    <name evidence="8" type="ORF">BJ984_000018</name>
</gene>
<comment type="subcellular location">
    <subcellularLocation>
        <location evidence="1">Cell membrane</location>
        <topology evidence="1">Multi-pass membrane protein</topology>
    </subcellularLocation>
</comment>
<comment type="caution">
    <text evidence="8">The sequence shown here is derived from an EMBL/GenBank/DDBJ whole genome shotgun (WGS) entry which is preliminary data.</text>
</comment>
<sequence>MSIGSAVLDDSVEPVVPLGFEIGGALVAVVWLTLLVGALIGVVRSQTLSGAQRVLWMAAVLLLPLVGALAWWVLCLVGRSAARGRG</sequence>
<keyword evidence="3 6" id="KW-0812">Transmembrane</keyword>
<feature type="transmembrane region" description="Helical" evidence="6">
    <location>
        <begin position="54"/>
        <end position="74"/>
    </location>
</feature>
<keyword evidence="2" id="KW-1003">Cell membrane</keyword>
<dbReference type="InterPro" id="IPR027379">
    <property type="entry name" value="CLS_N"/>
</dbReference>
<reference evidence="8 9" key="1">
    <citation type="submission" date="2020-07" db="EMBL/GenBank/DDBJ databases">
        <title>Sequencing the genomes of 1000 actinobacteria strains.</title>
        <authorList>
            <person name="Klenk H.-P."/>
        </authorList>
    </citation>
    <scope>NUCLEOTIDE SEQUENCE [LARGE SCALE GENOMIC DNA]</scope>
    <source>
        <strain evidence="8 9">DSM 26474</strain>
    </source>
</reference>
<feature type="domain" description="Cardiolipin synthase N-terminal" evidence="7">
    <location>
        <begin position="34"/>
        <end position="73"/>
    </location>
</feature>
<keyword evidence="5 6" id="KW-0472">Membrane</keyword>
<feature type="transmembrane region" description="Helical" evidence="6">
    <location>
        <begin position="20"/>
        <end position="42"/>
    </location>
</feature>
<dbReference type="AlphaFoldDB" id="A0A852SI12"/>
<evidence type="ECO:0000256" key="1">
    <source>
        <dbReference type="ARBA" id="ARBA00004651"/>
    </source>
</evidence>
<evidence type="ECO:0000313" key="9">
    <source>
        <dbReference type="Proteomes" id="UP000549913"/>
    </source>
</evidence>
<proteinExistence type="predicted"/>
<evidence type="ECO:0000256" key="4">
    <source>
        <dbReference type="ARBA" id="ARBA00022989"/>
    </source>
</evidence>
<keyword evidence="9" id="KW-1185">Reference proteome</keyword>
<dbReference type="RefSeq" id="WP_179546295.1">
    <property type="nucleotide sequence ID" value="NZ_BSEW01000001.1"/>
</dbReference>
<evidence type="ECO:0000256" key="2">
    <source>
        <dbReference type="ARBA" id="ARBA00022475"/>
    </source>
</evidence>
<dbReference type="Proteomes" id="UP000549913">
    <property type="component" value="Unassembled WGS sequence"/>
</dbReference>
<name>A0A852SI12_9MICO</name>
<accession>A0A852SI12</accession>